<dbReference type="PANTHER" id="PTHR45913">
    <property type="entry name" value="EPM2A-INTERACTING PROTEIN 1"/>
    <property type="match status" value="1"/>
</dbReference>
<name>A0AAV1PHM9_SCOSC</name>
<evidence type="ECO:0000313" key="2">
    <source>
        <dbReference type="Proteomes" id="UP001314229"/>
    </source>
</evidence>
<evidence type="ECO:0000313" key="1">
    <source>
        <dbReference type="EMBL" id="CAK6969721.1"/>
    </source>
</evidence>
<organism evidence="1 2">
    <name type="scientific">Scomber scombrus</name>
    <name type="common">Atlantic mackerel</name>
    <name type="synonym">Scomber vernalis</name>
    <dbReference type="NCBI Taxonomy" id="13677"/>
    <lineage>
        <taxon>Eukaryota</taxon>
        <taxon>Metazoa</taxon>
        <taxon>Chordata</taxon>
        <taxon>Craniata</taxon>
        <taxon>Vertebrata</taxon>
        <taxon>Euteleostomi</taxon>
        <taxon>Actinopterygii</taxon>
        <taxon>Neopterygii</taxon>
        <taxon>Teleostei</taxon>
        <taxon>Neoteleostei</taxon>
        <taxon>Acanthomorphata</taxon>
        <taxon>Pelagiaria</taxon>
        <taxon>Scombriformes</taxon>
        <taxon>Scombridae</taxon>
        <taxon>Scomber</taxon>
    </lineage>
</organism>
<gene>
    <name evidence="1" type="ORF">FSCOSCO3_A035404</name>
</gene>
<comment type="caution">
    <text evidence="1">The sequence shown here is derived from an EMBL/GenBank/DDBJ whole genome shotgun (WGS) entry which is preliminary data.</text>
</comment>
<dbReference type="AlphaFoldDB" id="A0AAV1PHM9"/>
<dbReference type="Proteomes" id="UP001314229">
    <property type="component" value="Unassembled WGS sequence"/>
</dbReference>
<accession>A0AAV1PHM9</accession>
<proteinExistence type="predicted"/>
<dbReference type="PANTHER" id="PTHR45913:SF19">
    <property type="entry name" value="LOW QUALITY PROTEIN: ZINC FINGER BED DOMAIN-CONTAINING PROTEIN 5-LIKE"/>
    <property type="match status" value="1"/>
</dbReference>
<reference evidence="1 2" key="1">
    <citation type="submission" date="2024-01" db="EMBL/GenBank/DDBJ databases">
        <authorList>
            <person name="Alioto T."/>
            <person name="Alioto T."/>
            <person name="Gomez Garrido J."/>
        </authorList>
    </citation>
    <scope>NUCLEOTIDE SEQUENCE [LARGE SCALE GENOMIC DNA]</scope>
</reference>
<keyword evidence="2" id="KW-1185">Reference proteome</keyword>
<sequence length="166" mass="18455">MKPAHLKKHQSTKHSGSVAKSEEFYRRKLLEFKSSQTVMMKATNVSIKALEASFAVSLLVAKSKKPHSIVEELILSAATALAEIMIDKKAAEALKKVPLSNNTVSRRINDICVNIIGQVVNKIKLAGQFALQLDEMTDVSGEAQLWSFVRYKDASDINEYILFCKT</sequence>
<protein>
    <submittedName>
        <fullName evidence="1">SCAN domain-containing protein 3-like</fullName>
    </submittedName>
</protein>
<dbReference type="EMBL" id="CAWUFR010000141">
    <property type="protein sequence ID" value="CAK6969721.1"/>
    <property type="molecule type" value="Genomic_DNA"/>
</dbReference>